<dbReference type="InterPro" id="IPR036005">
    <property type="entry name" value="Creatinase/aminopeptidase-like"/>
</dbReference>
<dbReference type="STRING" id="1891926.Fuma_03828"/>
<dbReference type="Proteomes" id="UP000187735">
    <property type="component" value="Chromosome"/>
</dbReference>
<protein>
    <submittedName>
        <fullName evidence="3">Putative peptidase</fullName>
        <ecNumber evidence="3">3.4.-.-</ecNumber>
    </submittedName>
</protein>
<dbReference type="Pfam" id="PF01321">
    <property type="entry name" value="Creatinase_N"/>
    <property type="match status" value="1"/>
</dbReference>
<dbReference type="Gene3D" id="3.90.230.10">
    <property type="entry name" value="Creatinase/methionine aminopeptidase superfamily"/>
    <property type="match status" value="1"/>
</dbReference>
<organism evidence="3 4">
    <name type="scientific">Fuerstiella marisgermanici</name>
    <dbReference type="NCBI Taxonomy" id="1891926"/>
    <lineage>
        <taxon>Bacteria</taxon>
        <taxon>Pseudomonadati</taxon>
        <taxon>Planctomycetota</taxon>
        <taxon>Planctomycetia</taxon>
        <taxon>Planctomycetales</taxon>
        <taxon>Planctomycetaceae</taxon>
        <taxon>Fuerstiella</taxon>
    </lineage>
</organism>
<sequence length="370" mass="40290">MATGPDYSARRSRLTRSFKSAGVDALLVTGLANVRYLTGFTGDSTWLYLSKSATVLISDTRYETQIANECDIVDVDIRDARKPMKVAVSEIVKKAKPKRLGFEPAHVTFGQHADLSEEITAAELVPTGGLTERLREVKDKWELQQIRDAVHMAERGIAVVRSGLTLDQTEQEIRYILEAAMRSFGATGPGFEPIVGVGPTAALPHAHAGDLSVSESPILLIDWGAETKSGYRSDLTRVFVTGKPSKQMEKVYNTVQEAQQAAIAAIKPGVKCVDVDTIARNIIADAGFGKRFGHGLGHGFGLEIHESVRMSPLTDQVFEPGMVVTVEPGIYLPGKFGVRIEDDILVTRDGHEVLSSVPREFDDAIVEFLA</sequence>
<dbReference type="Gene3D" id="3.40.350.10">
    <property type="entry name" value="Creatinase/prolidase N-terminal domain"/>
    <property type="match status" value="1"/>
</dbReference>
<dbReference type="InterPro" id="IPR000994">
    <property type="entry name" value="Pept_M24"/>
</dbReference>
<dbReference type="SUPFAM" id="SSF53092">
    <property type="entry name" value="Creatinase/prolidase N-terminal domain"/>
    <property type="match status" value="1"/>
</dbReference>
<evidence type="ECO:0000313" key="4">
    <source>
        <dbReference type="Proteomes" id="UP000187735"/>
    </source>
</evidence>
<evidence type="ECO:0000259" key="1">
    <source>
        <dbReference type="Pfam" id="PF00557"/>
    </source>
</evidence>
<dbReference type="OrthoDB" id="9806388at2"/>
<dbReference type="SUPFAM" id="SSF55920">
    <property type="entry name" value="Creatinase/aminopeptidase"/>
    <property type="match status" value="1"/>
</dbReference>
<dbReference type="AlphaFoldDB" id="A0A1P8WJG8"/>
<dbReference type="Pfam" id="PF00557">
    <property type="entry name" value="Peptidase_M24"/>
    <property type="match status" value="1"/>
</dbReference>
<evidence type="ECO:0000259" key="2">
    <source>
        <dbReference type="Pfam" id="PF01321"/>
    </source>
</evidence>
<accession>A0A1P8WJG8</accession>
<evidence type="ECO:0000313" key="3">
    <source>
        <dbReference type="EMBL" id="APZ94204.1"/>
    </source>
</evidence>
<keyword evidence="3" id="KW-0378">Hydrolase</keyword>
<dbReference type="RefSeq" id="WP_077025551.1">
    <property type="nucleotide sequence ID" value="NZ_CP017641.1"/>
</dbReference>
<dbReference type="EMBL" id="CP017641">
    <property type="protein sequence ID" value="APZ94204.1"/>
    <property type="molecule type" value="Genomic_DNA"/>
</dbReference>
<feature type="domain" description="Peptidase M24" evidence="1">
    <location>
        <begin position="145"/>
        <end position="347"/>
    </location>
</feature>
<feature type="domain" description="Creatinase N-terminal" evidence="2">
    <location>
        <begin position="10"/>
        <end position="137"/>
    </location>
</feature>
<dbReference type="PANTHER" id="PTHR46112:SF3">
    <property type="entry name" value="AMINOPEPTIDASE YPDF"/>
    <property type="match status" value="1"/>
</dbReference>
<dbReference type="InterPro" id="IPR050659">
    <property type="entry name" value="Peptidase_M24B"/>
</dbReference>
<dbReference type="KEGG" id="fmr:Fuma_03828"/>
<dbReference type="InterPro" id="IPR029149">
    <property type="entry name" value="Creatin/AminoP/Spt16_N"/>
</dbReference>
<reference evidence="3 4" key="1">
    <citation type="journal article" date="2016" name="Front. Microbiol.">
        <title>Fuerstia marisgermanicae gen. nov., sp. nov., an Unusual Member of the Phylum Planctomycetes from the German Wadden Sea.</title>
        <authorList>
            <person name="Kohn T."/>
            <person name="Heuer A."/>
            <person name="Jogler M."/>
            <person name="Vollmers J."/>
            <person name="Boedeker C."/>
            <person name="Bunk B."/>
            <person name="Rast P."/>
            <person name="Borchert D."/>
            <person name="Glockner I."/>
            <person name="Freese H.M."/>
            <person name="Klenk H.P."/>
            <person name="Overmann J."/>
            <person name="Kaster A.K."/>
            <person name="Rohde M."/>
            <person name="Wiegand S."/>
            <person name="Jogler C."/>
        </authorList>
    </citation>
    <scope>NUCLEOTIDE SEQUENCE [LARGE SCALE GENOMIC DNA]</scope>
    <source>
        <strain evidence="3 4">NH11</strain>
    </source>
</reference>
<dbReference type="InterPro" id="IPR000587">
    <property type="entry name" value="Creatinase_N"/>
</dbReference>
<dbReference type="EC" id="3.4.-.-" evidence="3"/>
<name>A0A1P8WJG8_9PLAN</name>
<gene>
    <name evidence="3" type="ORF">Fuma_03828</name>
</gene>
<dbReference type="GO" id="GO:0016787">
    <property type="term" value="F:hydrolase activity"/>
    <property type="evidence" value="ECO:0007669"/>
    <property type="project" value="UniProtKB-KW"/>
</dbReference>
<keyword evidence="4" id="KW-1185">Reference proteome</keyword>
<dbReference type="PANTHER" id="PTHR46112">
    <property type="entry name" value="AMINOPEPTIDASE"/>
    <property type="match status" value="1"/>
</dbReference>
<proteinExistence type="predicted"/>